<feature type="compositionally biased region" description="Pro residues" evidence="1">
    <location>
        <begin position="66"/>
        <end position="86"/>
    </location>
</feature>
<evidence type="ECO:0000313" key="4">
    <source>
        <dbReference type="Proteomes" id="UP000053573"/>
    </source>
</evidence>
<evidence type="ECO:0000259" key="2">
    <source>
        <dbReference type="PROSITE" id="PS51082"/>
    </source>
</evidence>
<dbReference type="OrthoDB" id="2430277at2759"/>
<feature type="region of interest" description="Disordered" evidence="1">
    <location>
        <begin position="1"/>
        <end position="171"/>
    </location>
</feature>
<comment type="caution">
    <text evidence="3">The sequence shown here is derived from an EMBL/GenBank/DDBJ whole genome shotgun (WGS) entry which is preliminary data.</text>
</comment>
<dbReference type="STRING" id="2060906.A0A0H1B5T4"/>
<organism evidence="3 4">
    <name type="scientific">Blastomyces silverae</name>
    <dbReference type="NCBI Taxonomy" id="2060906"/>
    <lineage>
        <taxon>Eukaryota</taxon>
        <taxon>Fungi</taxon>
        <taxon>Dikarya</taxon>
        <taxon>Ascomycota</taxon>
        <taxon>Pezizomycotina</taxon>
        <taxon>Eurotiomycetes</taxon>
        <taxon>Eurotiomycetidae</taxon>
        <taxon>Onygenales</taxon>
        <taxon>Ajellomycetaceae</taxon>
        <taxon>Blastomyces</taxon>
    </lineage>
</organism>
<evidence type="ECO:0000256" key="1">
    <source>
        <dbReference type="SAM" id="MobiDB-lite"/>
    </source>
</evidence>
<feature type="compositionally biased region" description="Pro residues" evidence="1">
    <location>
        <begin position="1"/>
        <end position="13"/>
    </location>
</feature>
<keyword evidence="4" id="KW-1185">Reference proteome</keyword>
<feature type="compositionally biased region" description="Low complexity" evidence="1">
    <location>
        <begin position="53"/>
        <end position="63"/>
    </location>
</feature>
<dbReference type="PROSITE" id="PS51082">
    <property type="entry name" value="WH2"/>
    <property type="match status" value="1"/>
</dbReference>
<sequence length="171" mass="16503">MAGGPPPPPPPGGNVPARPTGVPQNRGALLSDISKGAPRLRKAVTNDRSAPIVGKSSGASSGPPIGGAPPVPGIPKPPGGLAPPVPGGNRLRSNSDQGRTGAGAGASVNESSTLPSAPQLGGLFAGGMPKLKKRGGIDTGASADASYLSDSESSRKPGPWAPTGSAPPPPN</sequence>
<dbReference type="AlphaFoldDB" id="A0A0H1B5T4"/>
<feature type="non-terminal residue" evidence="3">
    <location>
        <position position="171"/>
    </location>
</feature>
<proteinExistence type="predicted"/>
<feature type="domain" description="WH2" evidence="2">
    <location>
        <begin position="25"/>
        <end position="43"/>
    </location>
</feature>
<dbReference type="InterPro" id="IPR003124">
    <property type="entry name" value="WH2_dom"/>
</dbReference>
<reference evidence="4" key="1">
    <citation type="journal article" date="2015" name="PLoS Genet.">
        <title>The dynamic genome and transcriptome of the human fungal pathogen Blastomyces and close relative Emmonsia.</title>
        <authorList>
            <person name="Munoz J.F."/>
            <person name="Gauthier G.M."/>
            <person name="Desjardins C.A."/>
            <person name="Gallo J.E."/>
            <person name="Holder J."/>
            <person name="Sullivan T.D."/>
            <person name="Marty A.J."/>
            <person name="Carmen J.C."/>
            <person name="Chen Z."/>
            <person name="Ding L."/>
            <person name="Gujja S."/>
            <person name="Magrini V."/>
            <person name="Misas E."/>
            <person name="Mitreva M."/>
            <person name="Priest M."/>
            <person name="Saif S."/>
            <person name="Whiston E.A."/>
            <person name="Young S."/>
            <person name="Zeng Q."/>
            <person name="Goldman W.E."/>
            <person name="Mardis E.R."/>
            <person name="Taylor J.W."/>
            <person name="McEwen J.G."/>
            <person name="Clay O.K."/>
            <person name="Klein B.S."/>
            <person name="Cuomo C.A."/>
        </authorList>
    </citation>
    <scope>NUCLEOTIDE SEQUENCE [LARGE SCALE GENOMIC DNA]</scope>
    <source>
        <strain evidence="4">UAMH 139</strain>
    </source>
</reference>
<evidence type="ECO:0000313" key="3">
    <source>
        <dbReference type="EMBL" id="KLJ06322.1"/>
    </source>
</evidence>
<dbReference type="GO" id="GO:0003779">
    <property type="term" value="F:actin binding"/>
    <property type="evidence" value="ECO:0007669"/>
    <property type="project" value="InterPro"/>
</dbReference>
<dbReference type="Pfam" id="PF02205">
    <property type="entry name" value="WH2"/>
    <property type="match status" value="1"/>
</dbReference>
<dbReference type="Proteomes" id="UP000053573">
    <property type="component" value="Unassembled WGS sequence"/>
</dbReference>
<protein>
    <recommendedName>
        <fullName evidence="2">WH2 domain-containing protein</fullName>
    </recommendedName>
</protein>
<accession>A0A0H1B5T4</accession>
<name>A0A0H1B5T4_9EURO</name>
<gene>
    <name evidence="3" type="ORF">EMPG_10254</name>
</gene>
<dbReference type="EMBL" id="LDEV01003182">
    <property type="protein sequence ID" value="KLJ06322.1"/>
    <property type="molecule type" value="Genomic_DNA"/>
</dbReference>